<dbReference type="Proteomes" id="UP001314241">
    <property type="component" value="Unassembled WGS sequence"/>
</dbReference>
<dbReference type="NCBIfam" id="TIGR00369">
    <property type="entry name" value="unchar_dom_1"/>
    <property type="match status" value="1"/>
</dbReference>
<dbReference type="SUPFAM" id="SSF54637">
    <property type="entry name" value="Thioesterase/thiol ester dehydrase-isomerase"/>
    <property type="match status" value="1"/>
</dbReference>
<sequence>MNILELLGINVTKVTSTEAIVTVNVTKQLQQPYGLMHGGMNALLAETAASLGANAILPENQVAVGVDVQTHHLRPVSQGILTAKATPIKVGREIQVWECTIFLEETGQKTSFSTITLKSQSI</sequence>
<organism evidence="4 5">
    <name type="scientific">Eupransor demetentiae</name>
    <dbReference type="NCBI Taxonomy" id="3109584"/>
    <lineage>
        <taxon>Bacteria</taxon>
        <taxon>Bacillati</taxon>
        <taxon>Bacillota</taxon>
        <taxon>Bacilli</taxon>
        <taxon>Lactobacillales</taxon>
        <taxon>Lactobacillaceae</taxon>
        <taxon>Eupransor</taxon>
    </lineage>
</organism>
<name>A0ABM9N540_9LACO</name>
<evidence type="ECO:0000256" key="1">
    <source>
        <dbReference type="ARBA" id="ARBA00008324"/>
    </source>
</evidence>
<feature type="domain" description="Thioesterase" evidence="3">
    <location>
        <begin position="33"/>
        <end position="107"/>
    </location>
</feature>
<dbReference type="Gene3D" id="3.10.129.10">
    <property type="entry name" value="Hotdog Thioesterase"/>
    <property type="match status" value="1"/>
</dbReference>
<comment type="caution">
    <text evidence="4">The sequence shown here is derived from an EMBL/GenBank/DDBJ whole genome shotgun (WGS) entry which is preliminary data.</text>
</comment>
<evidence type="ECO:0000259" key="3">
    <source>
        <dbReference type="Pfam" id="PF03061"/>
    </source>
</evidence>
<dbReference type="Pfam" id="PF03061">
    <property type="entry name" value="4HBT"/>
    <property type="match status" value="1"/>
</dbReference>
<keyword evidence="2" id="KW-0378">Hydrolase</keyword>
<evidence type="ECO:0000313" key="4">
    <source>
        <dbReference type="EMBL" id="CAK8054289.1"/>
    </source>
</evidence>
<keyword evidence="5" id="KW-1185">Reference proteome</keyword>
<accession>A0ABM9N540</accession>
<gene>
    <name evidence="4" type="ORF">R54876_GBNLAHCA_00851</name>
</gene>
<dbReference type="PANTHER" id="PTHR43240">
    <property type="entry name" value="1,4-DIHYDROXY-2-NAPHTHOYL-COA THIOESTERASE 1"/>
    <property type="match status" value="1"/>
</dbReference>
<protein>
    <submittedName>
        <fullName evidence="4">Contains HGG motif (PaaI)</fullName>
    </submittedName>
</protein>
<dbReference type="InterPro" id="IPR003736">
    <property type="entry name" value="PAAI_dom"/>
</dbReference>
<dbReference type="InterPro" id="IPR029069">
    <property type="entry name" value="HotDog_dom_sf"/>
</dbReference>
<reference evidence="4 5" key="1">
    <citation type="submission" date="2024-01" db="EMBL/GenBank/DDBJ databases">
        <authorList>
            <person name="Botero Cardona J."/>
        </authorList>
    </citation>
    <scope>NUCLEOTIDE SEQUENCE [LARGE SCALE GENOMIC DNA]</scope>
    <source>
        <strain evidence="4 5">LMG 33000</strain>
    </source>
</reference>
<proteinExistence type="inferred from homology"/>
<dbReference type="InterPro" id="IPR006683">
    <property type="entry name" value="Thioestr_dom"/>
</dbReference>
<evidence type="ECO:0000313" key="5">
    <source>
        <dbReference type="Proteomes" id="UP001314241"/>
    </source>
</evidence>
<dbReference type="CDD" id="cd03443">
    <property type="entry name" value="PaaI_thioesterase"/>
    <property type="match status" value="1"/>
</dbReference>
<dbReference type="RefSeq" id="WP_349641844.1">
    <property type="nucleotide sequence ID" value="NZ_CAWVOH010000002.1"/>
</dbReference>
<dbReference type="PANTHER" id="PTHR43240:SF5">
    <property type="entry name" value="1,4-DIHYDROXY-2-NAPHTHOYL-COA THIOESTERASE 1"/>
    <property type="match status" value="1"/>
</dbReference>
<dbReference type="EMBL" id="CAWVOH010000002">
    <property type="protein sequence ID" value="CAK8054289.1"/>
    <property type="molecule type" value="Genomic_DNA"/>
</dbReference>
<evidence type="ECO:0000256" key="2">
    <source>
        <dbReference type="ARBA" id="ARBA00022801"/>
    </source>
</evidence>
<comment type="similarity">
    <text evidence="1">Belongs to the thioesterase PaaI family.</text>
</comment>